<evidence type="ECO:0000313" key="2">
    <source>
        <dbReference type="Proteomes" id="UP001163823"/>
    </source>
</evidence>
<dbReference type="PANTHER" id="PTHR33156:SF37">
    <property type="entry name" value="PROTEIN NUCLEAR FUSION DEFECTIVE 6, CHLOROPLASTIC_MITOCHONDRIAL"/>
    <property type="match status" value="1"/>
</dbReference>
<dbReference type="PANTHER" id="PTHR33156">
    <property type="entry name" value="OS02G0230000 PROTEIN"/>
    <property type="match status" value="1"/>
</dbReference>
<keyword evidence="2" id="KW-1185">Reference proteome</keyword>
<gene>
    <name evidence="1" type="ORF">O6P43_034632</name>
</gene>
<name>A0AAD7KMZ3_QUISA</name>
<comment type="caution">
    <text evidence="1">The sequence shown here is derived from an EMBL/GenBank/DDBJ whole genome shotgun (WGS) entry which is preliminary data.</text>
</comment>
<proteinExistence type="predicted"/>
<dbReference type="InterPro" id="IPR043459">
    <property type="entry name" value="NFD6/NOXY2-like"/>
</dbReference>
<accession>A0AAD7KMZ3</accession>
<sequence length="112" mass="11987">MAFALCRSAVMASSRSLATRSSTLTQRTLNQTSLPSMFSSSSSKAISRASRILSVLGSVESMMPLHSAIASTRLTSNIAVNSSCWSLLSQDYGATLFQSKKQKKKKCGVSDE</sequence>
<protein>
    <submittedName>
        <fullName evidence="1">Protein NUCLEAR FUSION DEFECTIVE 6, chloroplastic/mitochondrial-like</fullName>
    </submittedName>
</protein>
<dbReference type="KEGG" id="qsa:O6P43_034632"/>
<dbReference type="EMBL" id="JARAOO010000091">
    <property type="protein sequence ID" value="KAJ7942319.1"/>
    <property type="molecule type" value="Genomic_DNA"/>
</dbReference>
<dbReference type="AlphaFoldDB" id="A0AAD7KMZ3"/>
<reference evidence="1" key="1">
    <citation type="journal article" date="2023" name="Science">
        <title>Elucidation of the pathway for biosynthesis of saponin adjuvants from the soapbark tree.</title>
        <authorList>
            <person name="Reed J."/>
            <person name="Orme A."/>
            <person name="El-Demerdash A."/>
            <person name="Owen C."/>
            <person name="Martin L.B.B."/>
            <person name="Misra R.C."/>
            <person name="Kikuchi S."/>
            <person name="Rejzek M."/>
            <person name="Martin A.C."/>
            <person name="Harkess A."/>
            <person name="Leebens-Mack J."/>
            <person name="Louveau T."/>
            <person name="Stephenson M.J."/>
            <person name="Osbourn A."/>
        </authorList>
    </citation>
    <scope>NUCLEOTIDE SEQUENCE</scope>
    <source>
        <strain evidence="1">S10</strain>
    </source>
</reference>
<organism evidence="1 2">
    <name type="scientific">Quillaja saponaria</name>
    <name type="common">Soap bark tree</name>
    <dbReference type="NCBI Taxonomy" id="32244"/>
    <lineage>
        <taxon>Eukaryota</taxon>
        <taxon>Viridiplantae</taxon>
        <taxon>Streptophyta</taxon>
        <taxon>Embryophyta</taxon>
        <taxon>Tracheophyta</taxon>
        <taxon>Spermatophyta</taxon>
        <taxon>Magnoliopsida</taxon>
        <taxon>eudicotyledons</taxon>
        <taxon>Gunneridae</taxon>
        <taxon>Pentapetalae</taxon>
        <taxon>rosids</taxon>
        <taxon>fabids</taxon>
        <taxon>Fabales</taxon>
        <taxon>Quillajaceae</taxon>
        <taxon>Quillaja</taxon>
    </lineage>
</organism>
<evidence type="ECO:0000313" key="1">
    <source>
        <dbReference type="EMBL" id="KAJ7942319.1"/>
    </source>
</evidence>
<dbReference type="Proteomes" id="UP001163823">
    <property type="component" value="Unassembled WGS sequence"/>
</dbReference>